<dbReference type="GO" id="GO:0007129">
    <property type="term" value="P:homologous chromosome pairing at meiosis"/>
    <property type="evidence" value="ECO:0007669"/>
    <property type="project" value="TreeGrafter"/>
</dbReference>
<evidence type="ECO:0000256" key="8">
    <source>
        <dbReference type="SAM" id="Coils"/>
    </source>
</evidence>
<dbReference type="GO" id="GO:0000794">
    <property type="term" value="C:condensed nuclear chromosome"/>
    <property type="evidence" value="ECO:0007669"/>
    <property type="project" value="TreeGrafter"/>
</dbReference>
<evidence type="ECO:0000256" key="4">
    <source>
        <dbReference type="ARBA" id="ARBA00023054"/>
    </source>
</evidence>
<evidence type="ECO:0000256" key="5">
    <source>
        <dbReference type="ARBA" id="ARBA00023172"/>
    </source>
</evidence>
<feature type="coiled-coil region" evidence="8">
    <location>
        <begin position="88"/>
        <end position="145"/>
    </location>
</feature>
<dbReference type="PANTHER" id="PTHR15938:SF0">
    <property type="entry name" value="HOMOLOGOUS-PAIRING PROTEIN 2 HOMOLOG"/>
    <property type="match status" value="1"/>
</dbReference>
<dbReference type="GO" id="GO:0000709">
    <property type="term" value="P:meiotic joint molecule formation"/>
    <property type="evidence" value="ECO:0007669"/>
    <property type="project" value="TreeGrafter"/>
</dbReference>
<evidence type="ECO:0000313" key="12">
    <source>
        <dbReference type="RefSeq" id="XP_022309490.1"/>
    </source>
</evidence>
<dbReference type="InterPro" id="IPR036388">
    <property type="entry name" value="WH-like_DNA-bd_sf"/>
</dbReference>
<evidence type="ECO:0000259" key="10">
    <source>
        <dbReference type="Pfam" id="PF18517"/>
    </source>
</evidence>
<keyword evidence="11" id="KW-1185">Reference proteome</keyword>
<dbReference type="Pfam" id="PF07106">
    <property type="entry name" value="WHD_TBPIP"/>
    <property type="match status" value="1"/>
</dbReference>
<keyword evidence="4 8" id="KW-0175">Coiled coil</keyword>
<evidence type="ECO:0000256" key="1">
    <source>
        <dbReference type="ARBA" id="ARBA00004123"/>
    </source>
</evidence>
<keyword evidence="5" id="KW-0233">DNA recombination</keyword>
<dbReference type="GO" id="GO:0120231">
    <property type="term" value="C:DNA recombinase auxiliary factor complex"/>
    <property type="evidence" value="ECO:0007669"/>
    <property type="project" value="TreeGrafter"/>
</dbReference>
<protein>
    <recommendedName>
        <fullName evidence="3">Homologous-pairing protein 2 homolog</fullName>
    </recommendedName>
</protein>
<dbReference type="RefSeq" id="XP_022309490.1">
    <property type="nucleotide sequence ID" value="XM_022453782.1"/>
</dbReference>
<keyword evidence="7" id="KW-0469">Meiosis</keyword>
<dbReference type="GO" id="GO:0010774">
    <property type="term" value="P:meiotic strand invasion involved in reciprocal meiotic recombination"/>
    <property type="evidence" value="ECO:0007669"/>
    <property type="project" value="TreeGrafter"/>
</dbReference>
<reference evidence="12" key="1">
    <citation type="submission" date="2025-08" db="UniProtKB">
        <authorList>
            <consortium name="RefSeq"/>
        </authorList>
    </citation>
    <scope>IDENTIFICATION</scope>
    <source>
        <tissue evidence="12">Whole sample</tissue>
    </source>
</reference>
<dbReference type="OrthoDB" id="272266at2759"/>
<evidence type="ECO:0000259" key="9">
    <source>
        <dbReference type="Pfam" id="PF07106"/>
    </source>
</evidence>
<dbReference type="PANTHER" id="PTHR15938">
    <property type="entry name" value="TBP-1 INTERACTING PROTEIN"/>
    <property type="match status" value="1"/>
</dbReference>
<dbReference type="GO" id="GO:0120230">
    <property type="term" value="F:recombinase activator activity"/>
    <property type="evidence" value="ECO:0007669"/>
    <property type="project" value="TreeGrafter"/>
</dbReference>
<dbReference type="KEGG" id="cvn:111115147"/>
<dbReference type="GeneID" id="111115147"/>
<sequence length="212" mass="24354">MSKAKDANASRAVLEYLNRQNRPYSAIDIFNNLHKEYGKTAIVKACESLSEGGKIKEKAYGKQKVYVADQSQFPEVDDGEIRNMDTRIGELSTQCKEKDEEVRRLDTELRGFNSSISTEDAIVQLQQLTEECDACNKKLKMLKEGGKSISPEEKDRIYNARQKYVKEWRKRKRMSNDILGAILEGYPKTKKQLFDEIGIETDEEYKVSPPEI</sequence>
<comment type="subcellular location">
    <subcellularLocation>
        <location evidence="1">Nucleus</location>
    </subcellularLocation>
</comment>
<evidence type="ECO:0000313" key="11">
    <source>
        <dbReference type="Proteomes" id="UP000694844"/>
    </source>
</evidence>
<dbReference type="GO" id="GO:0003690">
    <property type="term" value="F:double-stranded DNA binding"/>
    <property type="evidence" value="ECO:0007669"/>
    <property type="project" value="TreeGrafter"/>
</dbReference>
<evidence type="ECO:0000256" key="3">
    <source>
        <dbReference type="ARBA" id="ARBA00016093"/>
    </source>
</evidence>
<gene>
    <name evidence="12" type="primary">LOC111115147</name>
</gene>
<feature type="domain" description="Leucine zipper with capping helix" evidence="10">
    <location>
        <begin position="149"/>
        <end position="205"/>
    </location>
</feature>
<keyword evidence="6" id="KW-0539">Nucleus</keyword>
<evidence type="ECO:0000256" key="6">
    <source>
        <dbReference type="ARBA" id="ARBA00023242"/>
    </source>
</evidence>
<dbReference type="Gene3D" id="1.10.10.10">
    <property type="entry name" value="Winged helix-like DNA-binding domain superfamily/Winged helix DNA-binding domain"/>
    <property type="match status" value="1"/>
</dbReference>
<comment type="similarity">
    <text evidence="2">Belongs to the HOP2 family.</text>
</comment>
<feature type="domain" description="Homologous-pairing protein 2 winged helix" evidence="9">
    <location>
        <begin position="8"/>
        <end position="68"/>
    </location>
</feature>
<evidence type="ECO:0000256" key="7">
    <source>
        <dbReference type="ARBA" id="ARBA00023254"/>
    </source>
</evidence>
<dbReference type="AlphaFoldDB" id="A0A8B8C1N8"/>
<dbReference type="Proteomes" id="UP000694844">
    <property type="component" value="Chromosome 9"/>
</dbReference>
<dbReference type="Pfam" id="PF18517">
    <property type="entry name" value="LZ3wCH"/>
    <property type="match status" value="1"/>
</dbReference>
<dbReference type="InterPro" id="IPR010776">
    <property type="entry name" value="Hop2_WH_dom"/>
</dbReference>
<dbReference type="Gene3D" id="1.20.5.170">
    <property type="match status" value="1"/>
</dbReference>
<name>A0A8B8C1N8_CRAVI</name>
<accession>A0A8B8C1N8</accession>
<evidence type="ECO:0000256" key="2">
    <source>
        <dbReference type="ARBA" id="ARBA00007922"/>
    </source>
</evidence>
<organism evidence="11 12">
    <name type="scientific">Crassostrea virginica</name>
    <name type="common">Eastern oyster</name>
    <dbReference type="NCBI Taxonomy" id="6565"/>
    <lineage>
        <taxon>Eukaryota</taxon>
        <taxon>Metazoa</taxon>
        <taxon>Spiralia</taxon>
        <taxon>Lophotrochozoa</taxon>
        <taxon>Mollusca</taxon>
        <taxon>Bivalvia</taxon>
        <taxon>Autobranchia</taxon>
        <taxon>Pteriomorphia</taxon>
        <taxon>Ostreida</taxon>
        <taxon>Ostreoidea</taxon>
        <taxon>Ostreidae</taxon>
        <taxon>Crassostrea</taxon>
    </lineage>
</organism>
<dbReference type="InterPro" id="IPR040661">
    <property type="entry name" value="LZ3wCH"/>
</dbReference>
<proteinExistence type="inferred from homology"/>